<evidence type="ECO:0000256" key="2">
    <source>
        <dbReference type="SAM" id="Phobius"/>
    </source>
</evidence>
<feature type="domain" description="DUF3152" evidence="3">
    <location>
        <begin position="123"/>
        <end position="283"/>
    </location>
</feature>
<dbReference type="OrthoDB" id="9779865at2"/>
<gene>
    <name evidence="4" type="ORF">H1R13_19885</name>
</gene>
<dbReference type="AlphaFoldDB" id="A0A7X1LT84"/>
<keyword evidence="2" id="KW-0812">Transmembrane</keyword>
<keyword evidence="2" id="KW-1133">Transmembrane helix</keyword>
<keyword evidence="2" id="KW-0472">Membrane</keyword>
<protein>
    <submittedName>
        <fullName evidence="4">DUF3152 domain-containing protein</fullName>
    </submittedName>
</protein>
<evidence type="ECO:0000256" key="1">
    <source>
        <dbReference type="SAM" id="MobiDB-lite"/>
    </source>
</evidence>
<keyword evidence="5" id="KW-1185">Reference proteome</keyword>
<organism evidence="4 5">
    <name type="scientific">Streptomyces mexicanus</name>
    <dbReference type="NCBI Taxonomy" id="178566"/>
    <lineage>
        <taxon>Bacteria</taxon>
        <taxon>Bacillati</taxon>
        <taxon>Actinomycetota</taxon>
        <taxon>Actinomycetes</taxon>
        <taxon>Kitasatosporales</taxon>
        <taxon>Streptomycetaceae</taxon>
        <taxon>Streptomyces</taxon>
    </lineage>
</organism>
<feature type="transmembrane region" description="Helical" evidence="2">
    <location>
        <begin position="33"/>
        <end position="53"/>
    </location>
</feature>
<dbReference type="InterPro" id="IPR022603">
    <property type="entry name" value="DUF3152"/>
</dbReference>
<dbReference type="RefSeq" id="WP_159661909.1">
    <property type="nucleotide sequence ID" value="NZ_JACMHY010000007.1"/>
</dbReference>
<name>A0A7X1LT84_9ACTN</name>
<feature type="compositionally biased region" description="Basic residues" evidence="1">
    <location>
        <begin position="18"/>
        <end position="29"/>
    </location>
</feature>
<evidence type="ECO:0000313" key="5">
    <source>
        <dbReference type="Proteomes" id="UP000517694"/>
    </source>
</evidence>
<evidence type="ECO:0000259" key="3">
    <source>
        <dbReference type="Pfam" id="PF11350"/>
    </source>
</evidence>
<dbReference type="SUPFAM" id="SSF55486">
    <property type="entry name" value="Metalloproteases ('zincins'), catalytic domain"/>
    <property type="match status" value="1"/>
</dbReference>
<evidence type="ECO:0000313" key="4">
    <source>
        <dbReference type="EMBL" id="MBC2867146.1"/>
    </source>
</evidence>
<dbReference type="Proteomes" id="UP000517694">
    <property type="component" value="Unassembled WGS sequence"/>
</dbReference>
<comment type="caution">
    <text evidence="4">The sequence shown here is derived from an EMBL/GenBank/DDBJ whole genome shotgun (WGS) entry which is preliminary data.</text>
</comment>
<feature type="region of interest" description="Disordered" evidence="1">
    <location>
        <begin position="57"/>
        <end position="134"/>
    </location>
</feature>
<dbReference type="EMBL" id="JACMHY010000007">
    <property type="protein sequence ID" value="MBC2867146.1"/>
    <property type="molecule type" value="Genomic_DNA"/>
</dbReference>
<feature type="compositionally biased region" description="Polar residues" evidence="1">
    <location>
        <begin position="1"/>
        <end position="11"/>
    </location>
</feature>
<reference evidence="4 5" key="1">
    <citation type="submission" date="2020-08" db="EMBL/GenBank/DDBJ databases">
        <title>Whole-Genome Sequence of French Clinical Streptomyces mexicanus Strain Q0842.</title>
        <authorList>
            <person name="Boxberger M."/>
            <person name="La Scola B."/>
        </authorList>
    </citation>
    <scope>NUCLEOTIDE SEQUENCE [LARGE SCALE GENOMIC DNA]</scope>
    <source>
        <strain evidence="4 5">Marseille-Q0842</strain>
    </source>
</reference>
<sequence length="309" mass="31851">MPGTTLPSSTGPGPARTPGHRSSRRRARRRRRMYVLCTVTAGGLCAAALLGAAGEWSDRDGVQASASRKPSPTANGPSPTRAADATGRAGDRSGPSARTSAKDTKDGKGTEGSADDTSPGAGPSAGNGIFHTARASGRVAGTGTIRRYEVQVEEGAGIAPDEAAQEIAGILADRRGWTADGHDAFQLVSQGPVDFVVKIATPGTVDRICGAAGLHTRGEVNCDVGSQVVVNLKRWNLGSPQFDGPLHEYRALIVNHEVGHRIGHGHEGCPGPGRPAPAMMQQIDGLHGCVANAWPYDSQGHYLGGPAVP</sequence>
<feature type="region of interest" description="Disordered" evidence="1">
    <location>
        <begin position="1"/>
        <end position="29"/>
    </location>
</feature>
<proteinExistence type="predicted"/>
<feature type="compositionally biased region" description="Polar residues" evidence="1">
    <location>
        <begin position="64"/>
        <end position="78"/>
    </location>
</feature>
<feature type="compositionally biased region" description="Basic and acidic residues" evidence="1">
    <location>
        <begin position="100"/>
        <end position="109"/>
    </location>
</feature>
<dbReference type="Pfam" id="PF11350">
    <property type="entry name" value="DUF3152"/>
    <property type="match status" value="1"/>
</dbReference>
<accession>A0A7X1LT84</accession>